<feature type="compositionally biased region" description="Gly residues" evidence="2">
    <location>
        <begin position="55"/>
        <end position="65"/>
    </location>
</feature>
<dbReference type="GO" id="GO:0003714">
    <property type="term" value="F:transcription corepressor activity"/>
    <property type="evidence" value="ECO:0007669"/>
    <property type="project" value="InterPro"/>
</dbReference>
<dbReference type="AlphaFoldDB" id="A0A1Y2DDR5"/>
<evidence type="ECO:0000313" key="3">
    <source>
        <dbReference type="EMBL" id="ORY56825.1"/>
    </source>
</evidence>
<dbReference type="GO" id="GO:0005829">
    <property type="term" value="C:cytosol"/>
    <property type="evidence" value="ECO:0007669"/>
    <property type="project" value="TreeGrafter"/>
</dbReference>
<feature type="compositionally biased region" description="Low complexity" evidence="2">
    <location>
        <begin position="20"/>
        <end position="54"/>
    </location>
</feature>
<dbReference type="STRING" id="106004.A0A1Y2DDR5"/>
<evidence type="ECO:0008006" key="5">
    <source>
        <dbReference type="Google" id="ProtNLM"/>
    </source>
</evidence>
<keyword evidence="4" id="KW-1185">Reference proteome</keyword>
<comment type="similarity">
    <text evidence="1">Belongs to the HSBP1 family.</text>
</comment>
<name>A0A1Y2DDR5_9BASI</name>
<comment type="caution">
    <text evidence="3">The sequence shown here is derived from an EMBL/GenBank/DDBJ whole genome shotgun (WGS) entry which is preliminary data.</text>
</comment>
<sequence length="168" mass="17039">MAFRPLAVTSPRPATSSKGSPNLSNPSRTPSPTTTRSPALASASPSIATASPSTGTGGENVGLGLGVDTPSSVPELDSRAEVTSPLELTEFVDNLLNDLESRFDAMSTDVLSRLSSLTTRVDSLESSISDLMSGTAGGPVLGDPPAEGQQEKGGLLVRSESGKLLGGK</sequence>
<evidence type="ECO:0000256" key="2">
    <source>
        <dbReference type="SAM" id="MobiDB-lite"/>
    </source>
</evidence>
<dbReference type="GO" id="GO:0070370">
    <property type="term" value="P:cellular heat acclimation"/>
    <property type="evidence" value="ECO:0007669"/>
    <property type="project" value="TreeGrafter"/>
</dbReference>
<dbReference type="GO" id="GO:0005634">
    <property type="term" value="C:nucleus"/>
    <property type="evidence" value="ECO:0007669"/>
    <property type="project" value="TreeGrafter"/>
</dbReference>
<proteinExistence type="inferred from homology"/>
<organism evidence="3 4">
    <name type="scientific">Leucosporidium creatinivorum</name>
    <dbReference type="NCBI Taxonomy" id="106004"/>
    <lineage>
        <taxon>Eukaryota</taxon>
        <taxon>Fungi</taxon>
        <taxon>Dikarya</taxon>
        <taxon>Basidiomycota</taxon>
        <taxon>Pucciniomycotina</taxon>
        <taxon>Microbotryomycetes</taxon>
        <taxon>Leucosporidiales</taxon>
        <taxon>Leucosporidium</taxon>
    </lineage>
</organism>
<dbReference type="InterPro" id="IPR009643">
    <property type="entry name" value="HS1-bd"/>
</dbReference>
<dbReference type="PANTHER" id="PTHR19424">
    <property type="entry name" value="HEAT SHOCK FACTOR BINDING PROTEIN 1"/>
    <property type="match status" value="1"/>
</dbReference>
<gene>
    <name evidence="3" type="ORF">BCR35DRAFT_309768</name>
</gene>
<dbReference type="PANTHER" id="PTHR19424:SF0">
    <property type="entry name" value="HEAT SHOCK FACTOR BINDING PROTEIN 1"/>
    <property type="match status" value="1"/>
</dbReference>
<reference evidence="3 4" key="1">
    <citation type="submission" date="2016-07" db="EMBL/GenBank/DDBJ databases">
        <title>Pervasive Adenine N6-methylation of Active Genes in Fungi.</title>
        <authorList>
            <consortium name="DOE Joint Genome Institute"/>
            <person name="Mondo S.J."/>
            <person name="Dannebaum R.O."/>
            <person name="Kuo R.C."/>
            <person name="Labutti K."/>
            <person name="Haridas S."/>
            <person name="Kuo A."/>
            <person name="Salamov A."/>
            <person name="Ahrendt S.R."/>
            <person name="Lipzen A."/>
            <person name="Sullivan W."/>
            <person name="Andreopoulos W.B."/>
            <person name="Clum A."/>
            <person name="Lindquist E."/>
            <person name="Daum C."/>
            <person name="Ramamoorthy G.K."/>
            <person name="Gryganskyi A."/>
            <person name="Culley D."/>
            <person name="Magnuson J.K."/>
            <person name="James T.Y."/>
            <person name="O'Malley M.A."/>
            <person name="Stajich J.E."/>
            <person name="Spatafora J.W."/>
            <person name="Visel A."/>
            <person name="Grigoriev I.V."/>
        </authorList>
    </citation>
    <scope>NUCLEOTIDE SEQUENCE [LARGE SCALE GENOMIC DNA]</scope>
    <source>
        <strain evidence="3 4">62-1032</strain>
    </source>
</reference>
<evidence type="ECO:0000256" key="1">
    <source>
        <dbReference type="ARBA" id="ARBA00006349"/>
    </source>
</evidence>
<dbReference type="EMBL" id="MCGR01000084">
    <property type="protein sequence ID" value="ORY56825.1"/>
    <property type="molecule type" value="Genomic_DNA"/>
</dbReference>
<feature type="region of interest" description="Disordered" evidence="2">
    <location>
        <begin position="129"/>
        <end position="168"/>
    </location>
</feature>
<evidence type="ECO:0000313" key="4">
    <source>
        <dbReference type="Proteomes" id="UP000193467"/>
    </source>
</evidence>
<dbReference type="InParanoid" id="A0A1Y2DDR5"/>
<dbReference type="Pfam" id="PF06825">
    <property type="entry name" value="HSBP1"/>
    <property type="match status" value="1"/>
</dbReference>
<dbReference type="Proteomes" id="UP000193467">
    <property type="component" value="Unassembled WGS sequence"/>
</dbReference>
<accession>A0A1Y2DDR5</accession>
<feature type="region of interest" description="Disordered" evidence="2">
    <location>
        <begin position="1"/>
        <end position="81"/>
    </location>
</feature>
<protein>
    <recommendedName>
        <fullName evidence="5">Heat shock factor binding protein 1-domain-containing protein</fullName>
    </recommendedName>
</protein>
<dbReference type="OrthoDB" id="4159489at2759"/>
<dbReference type="Gene3D" id="1.20.5.430">
    <property type="match status" value="1"/>
</dbReference>